<comment type="caution">
    <text evidence="7">Lacks conserved residue(s) required for the propagation of feature annotation.</text>
</comment>
<feature type="signal peptide" evidence="9">
    <location>
        <begin position="1"/>
        <end position="16"/>
    </location>
</feature>
<keyword evidence="4 8" id="KW-1133">Transmembrane helix</keyword>
<evidence type="ECO:0000313" key="11">
    <source>
        <dbReference type="EMBL" id="KJH42444.1"/>
    </source>
</evidence>
<protein>
    <submittedName>
        <fullName evidence="11">Lysosome-associated membrane glycoprotein</fullName>
    </submittedName>
</protein>
<gene>
    <name evidence="11" type="ORF">DICVIV_11555</name>
</gene>
<evidence type="ECO:0000256" key="1">
    <source>
        <dbReference type="ARBA" id="ARBA00004251"/>
    </source>
</evidence>
<reference evidence="11 12" key="1">
    <citation type="submission" date="2013-11" db="EMBL/GenBank/DDBJ databases">
        <title>Draft genome of the bovine lungworm Dictyocaulus viviparus.</title>
        <authorList>
            <person name="Mitreva M."/>
        </authorList>
    </citation>
    <scope>NUCLEOTIDE SEQUENCE [LARGE SCALE GENOMIC DNA]</scope>
    <source>
        <strain evidence="11 12">HannoverDv2000</strain>
    </source>
</reference>
<keyword evidence="6" id="KW-0325">Glycoprotein</keyword>
<sequence>MLPLIISTVLFTTSLGSHHWTVTNYNTNKTCIILDLDEITITVKFTGKNGTVETDNATINSTVNVTGDCSSSYGNRTAQKLQVEFLPSGNYTPGSLNKPWKMRFIFGTSEKSSAFMLLNYSLQTAPFPGMNSSQFYHFTKAISDVDFQARETDAFRCSTTDLPLSNNSMIEIKNVRAIAFAQLDKPEFEKQQIYEQCQLDSRTSDIVPIVVGACLVGLVVIVLVAYLIGRARAKRQGYASV</sequence>
<keyword evidence="3 9" id="KW-0732">Signal</keyword>
<dbReference type="InterPro" id="IPR048524">
    <property type="entry name" value="Lamp2-like_TM"/>
</dbReference>
<dbReference type="PANTHER" id="PTHR11506:SF35">
    <property type="entry name" value="LYSOSOME-ASSOCIATED MEMBRANE GLYCOPROTEIN 5"/>
    <property type="match status" value="1"/>
</dbReference>
<comment type="subcellular location">
    <subcellularLocation>
        <location evidence="1">Cell membrane</location>
        <topology evidence="1">Single-pass type I membrane protein</topology>
    </subcellularLocation>
    <subcellularLocation>
        <location evidence="7">Membrane</location>
        <topology evidence="7">Single-pass type I membrane protein</topology>
    </subcellularLocation>
</comment>
<evidence type="ECO:0000256" key="4">
    <source>
        <dbReference type="ARBA" id="ARBA00022989"/>
    </source>
</evidence>
<dbReference type="GO" id="GO:0031902">
    <property type="term" value="C:late endosome membrane"/>
    <property type="evidence" value="ECO:0007669"/>
    <property type="project" value="TreeGrafter"/>
</dbReference>
<evidence type="ECO:0000256" key="2">
    <source>
        <dbReference type="ARBA" id="ARBA00022692"/>
    </source>
</evidence>
<keyword evidence="5 7" id="KW-0472">Membrane</keyword>
<organism evidence="11 12">
    <name type="scientific">Dictyocaulus viviparus</name>
    <name type="common">Bovine lungworm</name>
    <dbReference type="NCBI Taxonomy" id="29172"/>
    <lineage>
        <taxon>Eukaryota</taxon>
        <taxon>Metazoa</taxon>
        <taxon>Ecdysozoa</taxon>
        <taxon>Nematoda</taxon>
        <taxon>Chromadorea</taxon>
        <taxon>Rhabditida</taxon>
        <taxon>Rhabditina</taxon>
        <taxon>Rhabditomorpha</taxon>
        <taxon>Strongyloidea</taxon>
        <taxon>Metastrongylidae</taxon>
        <taxon>Dictyocaulus</taxon>
    </lineage>
</organism>
<feature type="domain" description="Lysosome-associated membrane glycoprotein 2-like transmembrane" evidence="10">
    <location>
        <begin position="207"/>
        <end position="238"/>
    </location>
</feature>
<proteinExistence type="inferred from homology"/>
<accession>A0A0D8XFG4</accession>
<comment type="similarity">
    <text evidence="7">Belongs to the LAMP family.</text>
</comment>
<dbReference type="Gene3D" id="2.40.160.110">
    <property type="match status" value="1"/>
</dbReference>
<feature type="disulfide bond" evidence="7">
    <location>
        <begin position="31"/>
        <end position="69"/>
    </location>
</feature>
<keyword evidence="7" id="KW-1015">Disulfide bond</keyword>
<reference evidence="12" key="2">
    <citation type="journal article" date="2016" name="Sci. Rep.">
        <title>Dictyocaulus viviparus genome, variome and transcriptome elucidate lungworm biology and support future intervention.</title>
        <authorList>
            <person name="McNulty S.N."/>
            <person name="Strube C."/>
            <person name="Rosa B.A."/>
            <person name="Martin J.C."/>
            <person name="Tyagi R."/>
            <person name="Choi Y.J."/>
            <person name="Wang Q."/>
            <person name="Hallsworth Pepin K."/>
            <person name="Zhang X."/>
            <person name="Ozersky P."/>
            <person name="Wilson R.K."/>
            <person name="Sternberg P.W."/>
            <person name="Gasser R.B."/>
            <person name="Mitreva M."/>
        </authorList>
    </citation>
    <scope>NUCLEOTIDE SEQUENCE [LARGE SCALE GENOMIC DNA]</scope>
    <source>
        <strain evidence="12">HannoverDv2000</strain>
    </source>
</reference>
<evidence type="ECO:0000256" key="7">
    <source>
        <dbReference type="PROSITE-ProRule" id="PRU00740"/>
    </source>
</evidence>
<evidence type="ECO:0000256" key="3">
    <source>
        <dbReference type="ARBA" id="ARBA00022729"/>
    </source>
</evidence>
<dbReference type="GO" id="GO:0005765">
    <property type="term" value="C:lysosomal membrane"/>
    <property type="evidence" value="ECO:0007669"/>
    <property type="project" value="TreeGrafter"/>
</dbReference>
<dbReference type="PANTHER" id="PTHR11506">
    <property type="entry name" value="LYSOSOME-ASSOCIATED MEMBRANE GLYCOPROTEIN"/>
    <property type="match status" value="1"/>
</dbReference>
<dbReference type="GO" id="GO:0005886">
    <property type="term" value="C:plasma membrane"/>
    <property type="evidence" value="ECO:0007669"/>
    <property type="project" value="TreeGrafter"/>
</dbReference>
<evidence type="ECO:0000313" key="12">
    <source>
        <dbReference type="Proteomes" id="UP000053766"/>
    </source>
</evidence>
<dbReference type="Proteomes" id="UP000053766">
    <property type="component" value="Unassembled WGS sequence"/>
</dbReference>
<evidence type="ECO:0000256" key="8">
    <source>
        <dbReference type="SAM" id="Phobius"/>
    </source>
</evidence>
<dbReference type="Pfam" id="PF21222">
    <property type="entry name" value="Lamp2_2nd"/>
    <property type="match status" value="1"/>
</dbReference>
<name>A0A0D8XFG4_DICVI</name>
<evidence type="ECO:0000256" key="6">
    <source>
        <dbReference type="ARBA" id="ARBA00023180"/>
    </source>
</evidence>
<keyword evidence="2 7" id="KW-0812">Transmembrane</keyword>
<feature type="chain" id="PRO_5002335583" evidence="9">
    <location>
        <begin position="17"/>
        <end position="241"/>
    </location>
</feature>
<dbReference type="GO" id="GO:0072594">
    <property type="term" value="P:establishment of protein localization to organelle"/>
    <property type="evidence" value="ECO:0007669"/>
    <property type="project" value="TreeGrafter"/>
</dbReference>
<dbReference type="EMBL" id="KN716663">
    <property type="protein sequence ID" value="KJH42444.1"/>
    <property type="molecule type" value="Genomic_DNA"/>
</dbReference>
<evidence type="ECO:0000256" key="5">
    <source>
        <dbReference type="ARBA" id="ARBA00023136"/>
    </source>
</evidence>
<dbReference type="STRING" id="29172.A0A0D8XFG4"/>
<dbReference type="OrthoDB" id="6232933at2759"/>
<evidence type="ECO:0000259" key="10">
    <source>
        <dbReference type="Pfam" id="PF21222"/>
    </source>
</evidence>
<evidence type="ECO:0000256" key="9">
    <source>
        <dbReference type="SAM" id="SignalP"/>
    </source>
</evidence>
<keyword evidence="12" id="KW-1185">Reference proteome</keyword>
<dbReference type="PROSITE" id="PS51407">
    <property type="entry name" value="LAMP_3"/>
    <property type="match status" value="1"/>
</dbReference>
<dbReference type="InterPro" id="IPR002000">
    <property type="entry name" value="Lysosome-assoc_membr_glycop"/>
</dbReference>
<dbReference type="AlphaFoldDB" id="A0A0D8XFG4"/>
<feature type="transmembrane region" description="Helical" evidence="8">
    <location>
        <begin position="206"/>
        <end position="228"/>
    </location>
</feature>